<protein>
    <recommendedName>
        <fullName evidence="5">Lipoprotein</fullName>
    </recommendedName>
</protein>
<evidence type="ECO:0000256" key="2">
    <source>
        <dbReference type="SAM" id="SignalP"/>
    </source>
</evidence>
<sequence length="214" mass="22037">MNTTQHTQLSTTIMTLTAVAAIGLSAVACGSTSPSPTDVATPSTSTPFTTPTATTSRVPATPPVIPQPAPTALPPLAPFDSENPDEVAAAVAQVWYSWDTTVDLSAYDARVRAVPLLESDLGHSILNFPPVSGPGSDWLELTAQNAVLTVGDGDVRAASETGAPPDTATSAYRLLTVTQKVATAQGPLPDRSIVVSMVLSHSPGGWLVSKVVPR</sequence>
<dbReference type="RefSeq" id="WP_042925518.1">
    <property type="nucleotide sequence ID" value="NZ_JAKEDO010000022.1"/>
</dbReference>
<dbReference type="AlphaFoldDB" id="A0A069JHR1"/>
<evidence type="ECO:0000256" key="1">
    <source>
        <dbReference type="SAM" id="MobiDB-lite"/>
    </source>
</evidence>
<evidence type="ECO:0000313" key="3">
    <source>
        <dbReference type="EMBL" id="PCK24319.1"/>
    </source>
</evidence>
<accession>A0A069JHR1</accession>
<dbReference type="EMBL" id="NOVD01000032">
    <property type="protein sequence ID" value="PCK24319.1"/>
    <property type="molecule type" value="Genomic_DNA"/>
</dbReference>
<reference evidence="3 4" key="1">
    <citation type="submission" date="2017-07" db="EMBL/GenBank/DDBJ databases">
        <title>Draft sequence of Rhodococcus enclensis 23b-28.</title>
        <authorList>
            <person name="Besaury L."/>
            <person name="Sancelme M."/>
            <person name="Amato P."/>
            <person name="Lallement A."/>
            <person name="Delort A.-M."/>
        </authorList>
    </citation>
    <scope>NUCLEOTIDE SEQUENCE [LARGE SCALE GENOMIC DNA]</scope>
    <source>
        <strain evidence="3 4">23b-28</strain>
    </source>
</reference>
<organism evidence="3 4">
    <name type="scientific">Rhodococcus qingshengii</name>
    <dbReference type="NCBI Taxonomy" id="334542"/>
    <lineage>
        <taxon>Bacteria</taxon>
        <taxon>Bacillati</taxon>
        <taxon>Actinomycetota</taxon>
        <taxon>Actinomycetes</taxon>
        <taxon>Mycobacteriales</taxon>
        <taxon>Nocardiaceae</taxon>
        <taxon>Rhodococcus</taxon>
        <taxon>Rhodococcus erythropolis group</taxon>
    </lineage>
</organism>
<dbReference type="Proteomes" id="UP000230886">
    <property type="component" value="Unassembled WGS sequence"/>
</dbReference>
<evidence type="ECO:0000313" key="4">
    <source>
        <dbReference type="Proteomes" id="UP000230886"/>
    </source>
</evidence>
<accession>A0A2A5J555</accession>
<name>A0A069JHR1_RHOSG</name>
<feature type="signal peptide" evidence="2">
    <location>
        <begin position="1"/>
        <end position="30"/>
    </location>
</feature>
<feature type="compositionally biased region" description="Low complexity" evidence="1">
    <location>
        <begin position="39"/>
        <end position="59"/>
    </location>
</feature>
<feature type="region of interest" description="Disordered" evidence="1">
    <location>
        <begin position="31"/>
        <end position="61"/>
    </location>
</feature>
<feature type="chain" id="PRO_5039285725" description="Lipoprotein" evidence="2">
    <location>
        <begin position="31"/>
        <end position="214"/>
    </location>
</feature>
<gene>
    <name evidence="3" type="ORF">CHR55_26395</name>
</gene>
<keyword evidence="2" id="KW-0732">Signal</keyword>
<proteinExistence type="predicted"/>
<evidence type="ECO:0008006" key="5">
    <source>
        <dbReference type="Google" id="ProtNLM"/>
    </source>
</evidence>
<comment type="caution">
    <text evidence="3">The sequence shown here is derived from an EMBL/GenBank/DDBJ whole genome shotgun (WGS) entry which is preliminary data.</text>
</comment>